<sequence>MSKSPIVFWDFDDILNFSASKNAYRRNPDTMGYLRTTSIYSDDLDRSFTVMYSAELVNKLRVLKQETGFQWWWLTTWTKSTRALDEALAVSSDRTIDWD</sequence>
<dbReference type="Proteomes" id="UP000318331">
    <property type="component" value="Unassembled WGS sequence"/>
</dbReference>
<dbReference type="GO" id="GO:0005102">
    <property type="term" value="F:signaling receptor binding"/>
    <property type="evidence" value="ECO:0007669"/>
    <property type="project" value="InterPro"/>
</dbReference>
<dbReference type="RefSeq" id="WP_141915973.1">
    <property type="nucleotide sequence ID" value="NZ_BAAAYS010000026.1"/>
</dbReference>
<dbReference type="AlphaFoldDB" id="A0A543I5W9"/>
<evidence type="ECO:0000313" key="1">
    <source>
        <dbReference type="EMBL" id="TQM65964.1"/>
    </source>
</evidence>
<keyword evidence="2" id="KW-1185">Reference proteome</keyword>
<reference evidence="1 2" key="1">
    <citation type="submission" date="2019-06" db="EMBL/GenBank/DDBJ databases">
        <title>Sequencing the genomes of 1000 actinobacteria strains.</title>
        <authorList>
            <person name="Klenk H.-P."/>
        </authorList>
    </citation>
    <scope>NUCLEOTIDE SEQUENCE [LARGE SCALE GENOMIC DNA]</scope>
    <source>
        <strain evidence="1 2">DSM 18031</strain>
    </source>
</reference>
<dbReference type="InterPro" id="IPR036399">
    <property type="entry name" value="Pest_cryst_cen_dom_sf"/>
</dbReference>
<dbReference type="SUPFAM" id="SSF51096">
    <property type="entry name" value="delta-Endotoxin (insectocide), middle domain"/>
    <property type="match status" value="1"/>
</dbReference>
<organism evidence="1 2">
    <name type="scientific">Klugiella xanthotipulae</name>
    <dbReference type="NCBI Taxonomy" id="244735"/>
    <lineage>
        <taxon>Bacteria</taxon>
        <taxon>Bacillati</taxon>
        <taxon>Actinomycetota</taxon>
        <taxon>Actinomycetes</taxon>
        <taxon>Micrococcales</taxon>
        <taxon>Microbacteriaceae</taxon>
        <taxon>Klugiella</taxon>
    </lineage>
</organism>
<evidence type="ECO:0000313" key="2">
    <source>
        <dbReference type="Proteomes" id="UP000318331"/>
    </source>
</evidence>
<dbReference type="OrthoDB" id="5124141at2"/>
<name>A0A543I5W9_9MICO</name>
<comment type="caution">
    <text evidence="1">The sequence shown here is derived from an EMBL/GenBank/DDBJ whole genome shotgun (WGS) entry which is preliminary data.</text>
</comment>
<accession>A0A543I5W9</accession>
<gene>
    <name evidence="1" type="ORF">FB466_0784</name>
</gene>
<dbReference type="EMBL" id="VFPN01000001">
    <property type="protein sequence ID" value="TQM65964.1"/>
    <property type="molecule type" value="Genomic_DNA"/>
</dbReference>
<proteinExistence type="predicted"/>
<protein>
    <submittedName>
        <fullName evidence="1">Uncharacterized protein</fullName>
    </submittedName>
</protein>